<gene>
    <name evidence="2" type="ORF">ACFOS1_18260</name>
</gene>
<dbReference type="PANTHER" id="PTHR37841:SF1">
    <property type="entry name" value="DUF3298 DOMAIN-CONTAINING PROTEIN"/>
    <property type="match status" value="1"/>
</dbReference>
<feature type="signal peptide" evidence="1">
    <location>
        <begin position="1"/>
        <end position="28"/>
    </location>
</feature>
<keyword evidence="1" id="KW-0732">Signal</keyword>
<organism evidence="2 3">
    <name type="scientific">Zunongwangia endophytica</name>
    <dbReference type="NCBI Taxonomy" id="1808945"/>
    <lineage>
        <taxon>Bacteria</taxon>
        <taxon>Pseudomonadati</taxon>
        <taxon>Bacteroidota</taxon>
        <taxon>Flavobacteriia</taxon>
        <taxon>Flavobacteriales</taxon>
        <taxon>Flavobacteriaceae</taxon>
        <taxon>Zunongwangia</taxon>
    </lineage>
</organism>
<evidence type="ECO:0000313" key="2">
    <source>
        <dbReference type="EMBL" id="MFC4029369.1"/>
    </source>
</evidence>
<dbReference type="Proteomes" id="UP001595793">
    <property type="component" value="Unassembled WGS sequence"/>
</dbReference>
<sequence length="799" mass="92507">MIRNRAMKIPSTYIYSILLLNSLWFINACDTAKSLSNNSTEDSKTVIDTVEFDKSSRFSYGIARVEKDSNSYFIKTNGQRSFKNLLREFHPLDSVVAANNGMVRSYSNEEKIMRIVETESGKVGMLNEKGEWIINPKYEKIAFVFNRYLKIEADGKTTYADSWGNFLVPLKFEDIQFLNDELFDVRKDGKWGVYNSETDNIIIPFEYDKFDYCSGCGQKSDYLYAKKDGKWGVIDFKSEVLVPFKYQHQHVNMRSDEWVAAFRKSGKNVVINIPQKKEFSAPQYENLLIENGHLIASKNSGETSNFGLINRNGKEIVPFQYSHISNPYSSFKTGAYFSVEKDGKFGIIDTLGNVIIPPTYKNRLLVRDDYFISRKQKKMGLINKENKQLLPSKFDWLNLNEIRTNAEELTPIFKMKSDGKYGYYFPINNKLVKPEYDRIEFFNDRQRNPSGAKPIGLMSLEKDGKEKLYNINSDKLIPGDYAAFEFKPHHKVILMKENYGDQGLYDLKKERYIIPIKYKYIKVFNDQNKLIKVEKDIGNSKTQAGLFADNGKEILPVTYTDIKQIDSTYFLLQKDSLYQLFNAKNHTKENLPFTKVTHSFNSSLLIAQQEDKVYFYNYKTQKLLLKNVYSSIQQLKNGTYLVTKKQGEFLKFGYVNAEGEVIVPLVYDMLKADYLLNFQDENYLPLFKKDESSEKLLEGFADLDGKILVPAKFQKVWKEESGNGFLTMNNNRFGIITAEGKEILDSKIDVYLNSPMSPYRDTSNFSFPVAFKEDGIWQFMNEDGKILPIRSKEIISSQQ</sequence>
<dbReference type="InterPro" id="IPR032774">
    <property type="entry name" value="WG_beta_rep"/>
</dbReference>
<keyword evidence="3" id="KW-1185">Reference proteome</keyword>
<reference evidence="3" key="1">
    <citation type="journal article" date="2019" name="Int. J. Syst. Evol. Microbiol.">
        <title>The Global Catalogue of Microorganisms (GCM) 10K type strain sequencing project: providing services to taxonomists for standard genome sequencing and annotation.</title>
        <authorList>
            <consortium name="The Broad Institute Genomics Platform"/>
            <consortium name="The Broad Institute Genome Sequencing Center for Infectious Disease"/>
            <person name="Wu L."/>
            <person name="Ma J."/>
        </authorList>
    </citation>
    <scope>NUCLEOTIDE SEQUENCE [LARGE SCALE GENOMIC DNA]</scope>
    <source>
        <strain evidence="3">CECT 9128</strain>
    </source>
</reference>
<feature type="chain" id="PRO_5046241523" evidence="1">
    <location>
        <begin position="29"/>
        <end position="799"/>
    </location>
</feature>
<evidence type="ECO:0000313" key="3">
    <source>
        <dbReference type="Proteomes" id="UP001595793"/>
    </source>
</evidence>
<comment type="caution">
    <text evidence="2">The sequence shown here is derived from an EMBL/GenBank/DDBJ whole genome shotgun (WGS) entry which is preliminary data.</text>
</comment>
<protein>
    <submittedName>
        <fullName evidence="2">WG repeat-containing protein</fullName>
    </submittedName>
</protein>
<dbReference type="RefSeq" id="WP_290233125.1">
    <property type="nucleotide sequence ID" value="NZ_JAUFPZ010000002.1"/>
</dbReference>
<dbReference type="EMBL" id="JBHSAS010000032">
    <property type="protein sequence ID" value="MFC4029369.1"/>
    <property type="molecule type" value="Genomic_DNA"/>
</dbReference>
<dbReference type="Pfam" id="PF14903">
    <property type="entry name" value="WG_beta_rep"/>
    <property type="match status" value="5"/>
</dbReference>
<name>A0ABV8HGA1_9FLAO</name>
<evidence type="ECO:0000256" key="1">
    <source>
        <dbReference type="SAM" id="SignalP"/>
    </source>
</evidence>
<accession>A0ABV8HGA1</accession>
<dbReference type="PANTHER" id="PTHR37841">
    <property type="entry name" value="GLR2918 PROTEIN"/>
    <property type="match status" value="1"/>
</dbReference>
<proteinExistence type="predicted"/>